<dbReference type="AlphaFoldDB" id="A0A2U8FFY5"/>
<dbReference type="KEGG" id="had:CDV25_09445"/>
<dbReference type="Pfam" id="PF14559">
    <property type="entry name" value="TPR_19"/>
    <property type="match status" value="1"/>
</dbReference>
<evidence type="ECO:0000313" key="1">
    <source>
        <dbReference type="EMBL" id="AWI34958.1"/>
    </source>
</evidence>
<accession>A0A2U8FFY5</accession>
<dbReference type="Gene3D" id="3.40.50.2000">
    <property type="entry name" value="Glycogen Phosphorylase B"/>
    <property type="match status" value="1"/>
</dbReference>
<dbReference type="InterPro" id="IPR011990">
    <property type="entry name" value="TPR-like_helical_dom_sf"/>
</dbReference>
<dbReference type="SUPFAM" id="SSF48452">
    <property type="entry name" value="TPR-like"/>
    <property type="match status" value="2"/>
</dbReference>
<dbReference type="SUPFAM" id="SSF53756">
    <property type="entry name" value="UDP-Glycosyltransferase/glycogen phosphorylase"/>
    <property type="match status" value="1"/>
</dbReference>
<dbReference type="OrthoDB" id="9814129at2"/>
<reference evidence="1 2" key="1">
    <citation type="submission" date="2017-06" db="EMBL/GenBank/DDBJ databases">
        <title>Complete genome of Helicobacter apodemus.</title>
        <authorList>
            <person name="Cho S."/>
        </authorList>
    </citation>
    <scope>NUCLEOTIDE SEQUENCE [LARGE SCALE GENOMIC DNA]</scope>
    <source>
        <strain evidence="2">SNUVETPUB-15-01</strain>
    </source>
</reference>
<sequence>MFDKIAYCYFNGNYEKALSLSENFLQDNAKFALKYAMLSSFKLSLFERSLYYAKELFALDPTSFNALMLASNYTKNQMFNEALDLLQQSLAKDDDLRDEISLELAFLYKSTNKLEEAESTFKDLIQRDLYNLDLWKHYVEVYFMHDFQKALLAHEELCSFIYSMIEDLKKGLLTKQVTTPVQSNLQDRLSNSTKENLDIVEIQDFLNTKILPQKAYLLFKLLKIPESLELFQSLSQTNQNHAQFWQNYAKVLEFSGNYQGAYDAYQNALNLHRHATYQFDLAYLLMRMGVSENFEEGKKLYESRLFYAHNETFSTFHYNESIKAFNNSGVDAFRDKEILVFCEQGFGDTIMYCRCLEKLCKIASKVLFAPQSAMYEMFKNQVELLNKKNAFKNLKVLQDFPTSFDYALPICSLPLLIDIKFDEIPKLKTPIIPLKKPQNKKKKIGIYYFTPNAVNSDVSRNFEFEFLFSALEGLDCKLVSFQMGINENLPKSVEDRAKKIENWDDTLKNLADIDCMISIDSAITHLTLALDIPTIVLLHPRFDWRWGKFEDPKSYFWPKAKCFILKEDTKKDLKPLVEKTLGIAD</sequence>
<organism evidence="1 2">
    <name type="scientific">Helicobacter apodemus</name>
    <dbReference type="NCBI Taxonomy" id="135569"/>
    <lineage>
        <taxon>Bacteria</taxon>
        <taxon>Pseudomonadati</taxon>
        <taxon>Campylobacterota</taxon>
        <taxon>Epsilonproteobacteria</taxon>
        <taxon>Campylobacterales</taxon>
        <taxon>Helicobacteraceae</taxon>
        <taxon>Helicobacter</taxon>
    </lineage>
</organism>
<gene>
    <name evidence="1" type="ORF">CDV25_09445</name>
</gene>
<dbReference type="RefSeq" id="WP_108911717.1">
    <property type="nucleotide sequence ID" value="NZ_CP021886.1"/>
</dbReference>
<dbReference type="Gene3D" id="1.25.40.10">
    <property type="entry name" value="Tetratricopeptide repeat domain"/>
    <property type="match status" value="2"/>
</dbReference>
<proteinExistence type="predicted"/>
<name>A0A2U8FFY5_9HELI</name>
<dbReference type="EMBL" id="CP021886">
    <property type="protein sequence ID" value="AWI34958.1"/>
    <property type="molecule type" value="Genomic_DNA"/>
</dbReference>
<evidence type="ECO:0000313" key="2">
    <source>
        <dbReference type="Proteomes" id="UP000244890"/>
    </source>
</evidence>
<evidence type="ECO:0008006" key="3">
    <source>
        <dbReference type="Google" id="ProtNLM"/>
    </source>
</evidence>
<protein>
    <recommendedName>
        <fullName evidence="3">Tetratricopeptide repeat protein</fullName>
    </recommendedName>
</protein>
<dbReference type="Proteomes" id="UP000244890">
    <property type="component" value="Chromosome"/>
</dbReference>